<organism evidence="5 6">
    <name type="scientific">Aureobasidium subglaciale (strain EXF-2481)</name>
    <name type="common">Aureobasidium pullulans var. subglaciale</name>
    <dbReference type="NCBI Taxonomy" id="1043005"/>
    <lineage>
        <taxon>Eukaryota</taxon>
        <taxon>Fungi</taxon>
        <taxon>Dikarya</taxon>
        <taxon>Ascomycota</taxon>
        <taxon>Pezizomycotina</taxon>
        <taxon>Dothideomycetes</taxon>
        <taxon>Dothideomycetidae</taxon>
        <taxon>Dothideales</taxon>
        <taxon>Saccotheciaceae</taxon>
        <taxon>Aureobasidium</taxon>
    </lineage>
</organism>
<name>A0A074YBB3_AURSE</name>
<dbReference type="RefSeq" id="XP_013339923.1">
    <property type="nucleotide sequence ID" value="XM_013484469.1"/>
</dbReference>
<feature type="region of interest" description="Disordered" evidence="3">
    <location>
        <begin position="487"/>
        <end position="516"/>
    </location>
</feature>
<gene>
    <name evidence="5" type="ORF">AUEXF2481DRAFT_33036</name>
</gene>
<proteinExistence type="predicted"/>
<reference evidence="5 6" key="1">
    <citation type="journal article" date="2014" name="BMC Genomics">
        <title>Genome sequencing of four Aureobasidium pullulans varieties: biotechnological potential, stress tolerance, and description of new species.</title>
        <authorList>
            <person name="Gostin Ar C."/>
            <person name="Ohm R.A."/>
            <person name="Kogej T."/>
            <person name="Sonjak S."/>
            <person name="Turk M."/>
            <person name="Zajc J."/>
            <person name="Zalar P."/>
            <person name="Grube M."/>
            <person name="Sun H."/>
            <person name="Han J."/>
            <person name="Sharma A."/>
            <person name="Chiniquy J."/>
            <person name="Ngan C.Y."/>
            <person name="Lipzen A."/>
            <person name="Barry K."/>
            <person name="Grigoriev I.V."/>
            <person name="Gunde-Cimerman N."/>
        </authorList>
    </citation>
    <scope>NUCLEOTIDE SEQUENCE [LARGE SCALE GENOMIC DNA]</scope>
    <source>
        <strain evidence="5 6">EXF-2481</strain>
    </source>
</reference>
<feature type="region of interest" description="Disordered" evidence="3">
    <location>
        <begin position="435"/>
        <end position="457"/>
    </location>
</feature>
<evidence type="ECO:0000256" key="1">
    <source>
        <dbReference type="ARBA" id="ARBA00004123"/>
    </source>
</evidence>
<evidence type="ECO:0000313" key="6">
    <source>
        <dbReference type="Proteomes" id="UP000030641"/>
    </source>
</evidence>
<evidence type="ECO:0000313" key="5">
    <source>
        <dbReference type="EMBL" id="KEQ91452.1"/>
    </source>
</evidence>
<dbReference type="InterPro" id="IPR039781">
    <property type="entry name" value="Rad21/Rec8-like"/>
</dbReference>
<dbReference type="InterPro" id="IPR006910">
    <property type="entry name" value="Rad21_Rec8_N"/>
</dbReference>
<dbReference type="Pfam" id="PF04825">
    <property type="entry name" value="Rad21_Rec8_N"/>
    <property type="match status" value="1"/>
</dbReference>
<dbReference type="AlphaFoldDB" id="A0A074YBB3"/>
<feature type="compositionally biased region" description="Basic and acidic residues" evidence="3">
    <location>
        <begin position="305"/>
        <end position="316"/>
    </location>
</feature>
<dbReference type="HOGENOM" id="CLU_025342_0_0_1"/>
<keyword evidence="6" id="KW-1185">Reference proteome</keyword>
<dbReference type="GO" id="GO:0030892">
    <property type="term" value="C:mitotic cohesin complex"/>
    <property type="evidence" value="ECO:0007669"/>
    <property type="project" value="TreeGrafter"/>
</dbReference>
<dbReference type="PANTHER" id="PTHR12585:SF70">
    <property type="entry name" value="RAD21_REC8 N TERMINAL DOMAIN PROTEIN (AFU_ORTHOLOGUE AFUA_6G02900)"/>
    <property type="match status" value="1"/>
</dbReference>
<dbReference type="Proteomes" id="UP000030641">
    <property type="component" value="Unassembled WGS sequence"/>
</dbReference>
<evidence type="ECO:0000256" key="3">
    <source>
        <dbReference type="SAM" id="MobiDB-lite"/>
    </source>
</evidence>
<feature type="region of interest" description="Disordered" evidence="3">
    <location>
        <begin position="296"/>
        <end position="325"/>
    </location>
</feature>
<protein>
    <recommendedName>
        <fullName evidence="4">Rad21/Rec8-like protein N-terminal domain-containing protein</fullName>
    </recommendedName>
</protein>
<dbReference type="OMA" id="QQCHYVL"/>
<dbReference type="GO" id="GO:0007064">
    <property type="term" value="P:mitotic sister chromatid cohesion"/>
    <property type="evidence" value="ECO:0007669"/>
    <property type="project" value="TreeGrafter"/>
</dbReference>
<dbReference type="STRING" id="1043005.A0A074YBB3"/>
<accession>A0A074YBB3</accession>
<evidence type="ECO:0000259" key="4">
    <source>
        <dbReference type="Pfam" id="PF04825"/>
    </source>
</evidence>
<dbReference type="PANTHER" id="PTHR12585">
    <property type="entry name" value="SCC1 / RAD21 FAMILY MEMBER"/>
    <property type="match status" value="1"/>
</dbReference>
<dbReference type="GeneID" id="25364774"/>
<evidence type="ECO:0000256" key="2">
    <source>
        <dbReference type="ARBA" id="ARBA00023242"/>
    </source>
</evidence>
<comment type="subcellular location">
    <subcellularLocation>
        <location evidence="1">Nucleus</location>
    </subcellularLocation>
</comment>
<dbReference type="CDD" id="cd21789">
    <property type="entry name" value="Rad21_Rec8_M_SpRec8p-like"/>
    <property type="match status" value="1"/>
</dbReference>
<feature type="domain" description="Rad21/Rec8-like protein N-terminal" evidence="4">
    <location>
        <begin position="1"/>
        <end position="112"/>
    </location>
</feature>
<dbReference type="EMBL" id="KL584778">
    <property type="protein sequence ID" value="KEQ91452.1"/>
    <property type="molecule type" value="Genomic_DNA"/>
</dbReference>
<dbReference type="GO" id="GO:0003682">
    <property type="term" value="F:chromatin binding"/>
    <property type="evidence" value="ECO:0007669"/>
    <property type="project" value="TreeGrafter"/>
</dbReference>
<dbReference type="OrthoDB" id="5427633at2759"/>
<dbReference type="InParanoid" id="A0A074YBB3"/>
<keyword evidence="2" id="KW-0539">Nucleus</keyword>
<dbReference type="GO" id="GO:0005634">
    <property type="term" value="C:nucleus"/>
    <property type="evidence" value="ECO:0007669"/>
    <property type="project" value="UniProtKB-SubCell"/>
</dbReference>
<sequence>MFYSHEVLTSRKHGVATVWLVATLGSKSTLKKVDRKEICAVNITKACQTIVSPEAPMALRLQSNLLYGVTRVYGEQCNFVLKDAQVEQNKIRALLRSLHAAPIELDGKHKAKPAQLILNDDPDFSPELAWGIDFDPFRDDFGLTSGEGSSPRSGLLSPHTAVSSALGSEHLDPNLDIIIPPSASSNSAGGGFGLGLGGGSLASSGHNRGFSQSLYGAREEKLLEDVGFGFDEDGNFIDDVVAPDVGRAISVHTPAPVLRHGALPGSNVDRDVVMYDDDPLPVYQNDVDMQDVEPFSPRAAAQQTDSDHPAPIEGEKAQSQTSSTTAIAPAVRVRIPKPLPQDQELELHNSDLQDWDRDYLEHQSEVSRHKLQNKSVTLARKNADFWVLQNGIGGLGLAYQGAEEHMPEPLKMFSGSALLEALTGIQLTVAGAKHARSDEGEVDDEGRRVRARSDDNEVGRGAEVDNAAIFDTGFADDSVDTIEQGREAPTPMADQHSSAHTLPWNHAAPPSRGSSHHGYIPPFPVAGPSSSVAGGGFIPPASHTRNRRIVSQSPLVGRGAHPTTNPEDLGFVHSDDNAHFDETFPPAVINDNINDEDSPPHPSLAPSYNLFGPAAAVSTQTASTPNWLTTTLATESLNFLAFVKAAINSELHQQEAETTVVEAIASVLDVEASSSEEDKRGGFVEFEVLLSPGGNTRVVAAQGFLHVLALVTRGLLGAEQGEGFGGIELRVL</sequence>